<proteinExistence type="predicted"/>
<evidence type="ECO:0000259" key="11">
    <source>
        <dbReference type="Pfam" id="PF25597"/>
    </source>
</evidence>
<keyword evidence="8" id="KW-0808">Transferase</keyword>
<sequence length="265" mass="30513">MRRRDAVYEYVSGKIAVPPGGGGFRQFFFSTDLFKLSTILFEKLLTSTYHSFAWHSEGFQVAFFCKQQAKQDYSGEGEMYLSSNLPKSFWTEAVTTAAFLINRSPTAALEHCTPAEKWFGFKPNLKKLNPRKFDTRIRKCILLGYAPNSYRLWLLEERKIVVGHDVIFDEATFPSPCGNANTADRDADTEEEDAEEENTEGKRKPEYFDEYTVIALNAEAYVDEAALDYEDIKNLEDSKKWYQAVLEELYALEINETAPWKKGYQ</sequence>
<evidence type="ECO:0000313" key="12">
    <source>
        <dbReference type="EMBL" id="KAH0818616.1"/>
    </source>
</evidence>
<evidence type="ECO:0000313" key="13">
    <source>
        <dbReference type="Proteomes" id="UP000719412"/>
    </source>
</evidence>
<organism evidence="12 13">
    <name type="scientific">Tenebrio molitor</name>
    <name type="common">Yellow mealworm beetle</name>
    <dbReference type="NCBI Taxonomy" id="7067"/>
    <lineage>
        <taxon>Eukaryota</taxon>
        <taxon>Metazoa</taxon>
        <taxon>Ecdysozoa</taxon>
        <taxon>Arthropoda</taxon>
        <taxon>Hexapoda</taxon>
        <taxon>Insecta</taxon>
        <taxon>Pterygota</taxon>
        <taxon>Neoptera</taxon>
        <taxon>Endopterygota</taxon>
        <taxon>Coleoptera</taxon>
        <taxon>Polyphaga</taxon>
        <taxon>Cucujiformia</taxon>
        <taxon>Tenebrionidae</taxon>
        <taxon>Tenebrio</taxon>
    </lineage>
</organism>
<dbReference type="AlphaFoldDB" id="A0A8J6LMY8"/>
<evidence type="ECO:0000256" key="4">
    <source>
        <dbReference type="ARBA" id="ARBA00022801"/>
    </source>
</evidence>
<keyword evidence="8" id="KW-0239">DNA-directed DNA polymerase</keyword>
<dbReference type="PANTHER" id="PTHR42648:SF11">
    <property type="entry name" value="TRANSPOSON TY4-P GAG-POL POLYPROTEIN"/>
    <property type="match status" value="1"/>
</dbReference>
<dbReference type="InterPro" id="IPR039537">
    <property type="entry name" value="Retrotran_Ty1/copia-like"/>
</dbReference>
<reference evidence="12" key="1">
    <citation type="journal article" date="2020" name="J Insects Food Feed">
        <title>The yellow mealworm (Tenebrio molitor) genome: a resource for the emerging insects as food and feed industry.</title>
        <authorList>
            <person name="Eriksson T."/>
            <person name="Andere A."/>
            <person name="Kelstrup H."/>
            <person name="Emery V."/>
            <person name="Picard C."/>
        </authorList>
    </citation>
    <scope>NUCLEOTIDE SEQUENCE</scope>
    <source>
        <strain evidence="12">Stoneville</strain>
        <tissue evidence="12">Whole head</tissue>
    </source>
</reference>
<dbReference type="Proteomes" id="UP000719412">
    <property type="component" value="Unassembled WGS sequence"/>
</dbReference>
<dbReference type="GO" id="GO:0003676">
    <property type="term" value="F:nucleic acid binding"/>
    <property type="evidence" value="ECO:0007669"/>
    <property type="project" value="InterPro"/>
</dbReference>
<reference evidence="12" key="2">
    <citation type="submission" date="2021-08" db="EMBL/GenBank/DDBJ databases">
        <authorList>
            <person name="Eriksson T."/>
        </authorList>
    </citation>
    <scope>NUCLEOTIDE SEQUENCE</scope>
    <source>
        <strain evidence="12">Stoneville</strain>
        <tissue evidence="12">Whole head</tissue>
    </source>
</reference>
<dbReference type="GO" id="GO:0015074">
    <property type="term" value="P:DNA integration"/>
    <property type="evidence" value="ECO:0007669"/>
    <property type="project" value="UniProtKB-KW"/>
</dbReference>
<keyword evidence="4" id="KW-0378">Hydrolase</keyword>
<keyword evidence="7" id="KW-0695">RNA-directed DNA polymerase</keyword>
<keyword evidence="13" id="KW-1185">Reference proteome</keyword>
<evidence type="ECO:0000256" key="3">
    <source>
        <dbReference type="ARBA" id="ARBA00022759"/>
    </source>
</evidence>
<evidence type="ECO:0000256" key="1">
    <source>
        <dbReference type="ARBA" id="ARBA00022722"/>
    </source>
</evidence>
<dbReference type="PANTHER" id="PTHR42648">
    <property type="entry name" value="TRANSPOSASE, PUTATIVE-RELATED"/>
    <property type="match status" value="1"/>
</dbReference>
<evidence type="ECO:0000256" key="2">
    <source>
        <dbReference type="ARBA" id="ARBA00022723"/>
    </source>
</evidence>
<protein>
    <recommendedName>
        <fullName evidence="11">Retroviral polymerase SH3-like domain-containing protein</fullName>
    </recommendedName>
</protein>
<keyword evidence="5" id="KW-0460">Magnesium</keyword>
<accession>A0A8J6LMY8</accession>
<dbReference type="GO" id="GO:0046872">
    <property type="term" value="F:metal ion binding"/>
    <property type="evidence" value="ECO:0007669"/>
    <property type="project" value="UniProtKB-KW"/>
</dbReference>
<feature type="domain" description="Retroviral polymerase SH3-like" evidence="11">
    <location>
        <begin position="126"/>
        <end position="175"/>
    </location>
</feature>
<dbReference type="GO" id="GO:0003964">
    <property type="term" value="F:RNA-directed DNA polymerase activity"/>
    <property type="evidence" value="ECO:0007669"/>
    <property type="project" value="UniProtKB-KW"/>
</dbReference>
<dbReference type="EMBL" id="JABDTM020017057">
    <property type="protein sequence ID" value="KAH0818616.1"/>
    <property type="molecule type" value="Genomic_DNA"/>
</dbReference>
<comment type="caution">
    <text evidence="12">The sequence shown here is derived from an EMBL/GenBank/DDBJ whole genome shotgun (WGS) entry which is preliminary data.</text>
</comment>
<evidence type="ECO:0000256" key="9">
    <source>
        <dbReference type="ARBA" id="ARBA00023172"/>
    </source>
</evidence>
<dbReference type="GO" id="GO:0003887">
    <property type="term" value="F:DNA-directed DNA polymerase activity"/>
    <property type="evidence" value="ECO:0007669"/>
    <property type="project" value="UniProtKB-KW"/>
</dbReference>
<dbReference type="Gene3D" id="3.30.420.10">
    <property type="entry name" value="Ribonuclease H-like superfamily/Ribonuclease H"/>
    <property type="match status" value="1"/>
</dbReference>
<dbReference type="InterPro" id="IPR057670">
    <property type="entry name" value="SH3_retrovirus"/>
</dbReference>
<dbReference type="SUPFAM" id="SSF53098">
    <property type="entry name" value="Ribonuclease H-like"/>
    <property type="match status" value="1"/>
</dbReference>
<keyword evidence="3" id="KW-0255">Endonuclease</keyword>
<dbReference type="GO" id="GO:0016787">
    <property type="term" value="F:hydrolase activity"/>
    <property type="evidence" value="ECO:0007669"/>
    <property type="project" value="UniProtKB-KW"/>
</dbReference>
<evidence type="ECO:0000256" key="10">
    <source>
        <dbReference type="SAM" id="MobiDB-lite"/>
    </source>
</evidence>
<evidence type="ECO:0000256" key="8">
    <source>
        <dbReference type="ARBA" id="ARBA00022932"/>
    </source>
</evidence>
<gene>
    <name evidence="12" type="ORF">GEV33_004174</name>
</gene>
<dbReference type="GO" id="GO:0004519">
    <property type="term" value="F:endonuclease activity"/>
    <property type="evidence" value="ECO:0007669"/>
    <property type="project" value="UniProtKB-KW"/>
</dbReference>
<keyword evidence="2" id="KW-0479">Metal-binding</keyword>
<name>A0A8J6LMY8_TENMO</name>
<keyword evidence="9" id="KW-0233">DNA recombination</keyword>
<feature type="compositionally biased region" description="Acidic residues" evidence="10">
    <location>
        <begin position="187"/>
        <end position="198"/>
    </location>
</feature>
<evidence type="ECO:0000256" key="7">
    <source>
        <dbReference type="ARBA" id="ARBA00022918"/>
    </source>
</evidence>
<evidence type="ECO:0000256" key="5">
    <source>
        <dbReference type="ARBA" id="ARBA00022842"/>
    </source>
</evidence>
<evidence type="ECO:0000256" key="6">
    <source>
        <dbReference type="ARBA" id="ARBA00022908"/>
    </source>
</evidence>
<keyword evidence="1" id="KW-0540">Nuclease</keyword>
<dbReference type="InterPro" id="IPR012337">
    <property type="entry name" value="RNaseH-like_sf"/>
</dbReference>
<dbReference type="InterPro" id="IPR036397">
    <property type="entry name" value="RNaseH_sf"/>
</dbReference>
<dbReference type="Pfam" id="PF25597">
    <property type="entry name" value="SH3_retrovirus"/>
    <property type="match status" value="1"/>
</dbReference>
<keyword evidence="6" id="KW-0229">DNA integration</keyword>
<feature type="region of interest" description="Disordered" evidence="10">
    <location>
        <begin position="177"/>
        <end position="202"/>
    </location>
</feature>
<dbReference type="GO" id="GO:0006310">
    <property type="term" value="P:DNA recombination"/>
    <property type="evidence" value="ECO:0007669"/>
    <property type="project" value="UniProtKB-KW"/>
</dbReference>
<keyword evidence="8" id="KW-0548">Nucleotidyltransferase</keyword>